<feature type="region of interest" description="Disordered" evidence="1">
    <location>
        <begin position="1"/>
        <end position="20"/>
    </location>
</feature>
<protein>
    <submittedName>
        <fullName evidence="2">Uncharacterized protein</fullName>
    </submittedName>
</protein>
<keyword evidence="3" id="KW-1185">Reference proteome</keyword>
<proteinExistence type="predicted"/>
<evidence type="ECO:0000313" key="3">
    <source>
        <dbReference type="Proteomes" id="UP001396334"/>
    </source>
</evidence>
<sequence>MSQAEKRKKKVALKKSKAKSQEELKIEIGGRWLSNSYLKAVWFQHSKESQKTLKLRKKLGFQFIGMKKRCWKKYPVWSNMRLKPKGFN</sequence>
<feature type="compositionally biased region" description="Basic residues" evidence="1">
    <location>
        <begin position="1"/>
        <end position="18"/>
    </location>
</feature>
<dbReference type="Proteomes" id="UP001396334">
    <property type="component" value="Unassembled WGS sequence"/>
</dbReference>
<reference evidence="2 3" key="1">
    <citation type="journal article" date="2024" name="G3 (Bethesda)">
        <title>Genome assembly of Hibiscus sabdariffa L. provides insights into metabolisms of medicinal natural products.</title>
        <authorList>
            <person name="Kim T."/>
        </authorList>
    </citation>
    <scope>NUCLEOTIDE SEQUENCE [LARGE SCALE GENOMIC DNA]</scope>
    <source>
        <strain evidence="2">TK-2024</strain>
        <tissue evidence="2">Old leaves</tissue>
    </source>
</reference>
<gene>
    <name evidence="2" type="ORF">V6N11_033102</name>
</gene>
<organism evidence="2 3">
    <name type="scientific">Hibiscus sabdariffa</name>
    <name type="common">roselle</name>
    <dbReference type="NCBI Taxonomy" id="183260"/>
    <lineage>
        <taxon>Eukaryota</taxon>
        <taxon>Viridiplantae</taxon>
        <taxon>Streptophyta</taxon>
        <taxon>Embryophyta</taxon>
        <taxon>Tracheophyta</taxon>
        <taxon>Spermatophyta</taxon>
        <taxon>Magnoliopsida</taxon>
        <taxon>eudicotyledons</taxon>
        <taxon>Gunneridae</taxon>
        <taxon>Pentapetalae</taxon>
        <taxon>rosids</taxon>
        <taxon>malvids</taxon>
        <taxon>Malvales</taxon>
        <taxon>Malvaceae</taxon>
        <taxon>Malvoideae</taxon>
        <taxon>Hibiscus</taxon>
    </lineage>
</organism>
<accession>A0ABR2A172</accession>
<evidence type="ECO:0000313" key="2">
    <source>
        <dbReference type="EMBL" id="KAK8486649.1"/>
    </source>
</evidence>
<name>A0ABR2A172_9ROSI</name>
<dbReference type="EMBL" id="JBBPBN010000431">
    <property type="protein sequence ID" value="KAK8486649.1"/>
    <property type="molecule type" value="Genomic_DNA"/>
</dbReference>
<evidence type="ECO:0000256" key="1">
    <source>
        <dbReference type="SAM" id="MobiDB-lite"/>
    </source>
</evidence>
<comment type="caution">
    <text evidence="2">The sequence shown here is derived from an EMBL/GenBank/DDBJ whole genome shotgun (WGS) entry which is preliminary data.</text>
</comment>